<dbReference type="SUPFAM" id="SSF51735">
    <property type="entry name" value="NAD(P)-binding Rossmann-fold domains"/>
    <property type="match status" value="1"/>
</dbReference>
<evidence type="ECO:0000256" key="3">
    <source>
        <dbReference type="ARBA" id="ARBA00023002"/>
    </source>
</evidence>
<keyword evidence="6" id="KW-1185">Reference proteome</keyword>
<dbReference type="STRING" id="112498.A0A2D3UTS8"/>
<evidence type="ECO:0000256" key="4">
    <source>
        <dbReference type="RuleBase" id="RU000363"/>
    </source>
</evidence>
<evidence type="ECO:0000313" key="5">
    <source>
        <dbReference type="EMBL" id="CZT15277.1"/>
    </source>
</evidence>
<organism evidence="5 6">
    <name type="scientific">Ramularia collo-cygni</name>
    <dbReference type="NCBI Taxonomy" id="112498"/>
    <lineage>
        <taxon>Eukaryota</taxon>
        <taxon>Fungi</taxon>
        <taxon>Dikarya</taxon>
        <taxon>Ascomycota</taxon>
        <taxon>Pezizomycotina</taxon>
        <taxon>Dothideomycetes</taxon>
        <taxon>Dothideomycetidae</taxon>
        <taxon>Mycosphaerellales</taxon>
        <taxon>Mycosphaerellaceae</taxon>
        <taxon>Ramularia</taxon>
    </lineage>
</organism>
<dbReference type="OrthoDB" id="191139at2759"/>
<dbReference type="PRINTS" id="PR00080">
    <property type="entry name" value="SDRFAMILY"/>
</dbReference>
<dbReference type="PANTHER" id="PTHR24320">
    <property type="entry name" value="RETINOL DEHYDROGENASE"/>
    <property type="match status" value="1"/>
</dbReference>
<dbReference type="InterPro" id="IPR036291">
    <property type="entry name" value="NAD(P)-bd_dom_sf"/>
</dbReference>
<dbReference type="Pfam" id="PF00106">
    <property type="entry name" value="adh_short"/>
    <property type="match status" value="1"/>
</dbReference>
<keyword evidence="3" id="KW-0560">Oxidoreductase</keyword>
<feature type="unsure residue" description="I or L" evidence="5">
    <location>
        <position position="36"/>
    </location>
</feature>
<dbReference type="Gene3D" id="3.40.50.720">
    <property type="entry name" value="NAD(P)-binding Rossmann-like Domain"/>
    <property type="match status" value="1"/>
</dbReference>
<dbReference type="PRINTS" id="PR00081">
    <property type="entry name" value="GDHRDH"/>
</dbReference>
<evidence type="ECO:0000256" key="1">
    <source>
        <dbReference type="ARBA" id="ARBA00006484"/>
    </source>
</evidence>
<dbReference type="AlphaFoldDB" id="A0A2D3UTS8"/>
<reference evidence="5 6" key="1">
    <citation type="submission" date="2016-03" db="EMBL/GenBank/DDBJ databases">
        <authorList>
            <person name="Ploux O."/>
        </authorList>
    </citation>
    <scope>NUCLEOTIDE SEQUENCE [LARGE SCALE GENOMIC DNA]</scope>
    <source>
        <strain evidence="5 6">URUG2</strain>
    </source>
</reference>
<protein>
    <submittedName>
        <fullName evidence="5">Related to retinol dehydrogenase 12</fullName>
    </submittedName>
</protein>
<comment type="similarity">
    <text evidence="1 4">Belongs to the short-chain dehydrogenases/reductases (SDR) family.</text>
</comment>
<gene>
    <name evidence="5" type="ORF">RCC_01141</name>
</gene>
<evidence type="ECO:0000256" key="2">
    <source>
        <dbReference type="ARBA" id="ARBA00022857"/>
    </source>
</evidence>
<evidence type="ECO:0000313" key="6">
    <source>
        <dbReference type="Proteomes" id="UP000225277"/>
    </source>
</evidence>
<dbReference type="PANTHER" id="PTHR24320:SF282">
    <property type="entry name" value="WW DOMAIN-CONTAINING OXIDOREDUCTASE"/>
    <property type="match status" value="1"/>
</dbReference>
<dbReference type="Proteomes" id="UP000225277">
    <property type="component" value="Unassembled WGS sequence"/>
</dbReference>
<dbReference type="InterPro" id="IPR002347">
    <property type="entry name" value="SDR_fam"/>
</dbReference>
<dbReference type="EMBL" id="FJUY01000001">
    <property type="protein sequence ID" value="CZT15277.1"/>
    <property type="molecule type" value="Genomic_DNA"/>
</dbReference>
<accession>A0A2D3UTS8</accession>
<dbReference type="GO" id="GO:0016491">
    <property type="term" value="F:oxidoreductase activity"/>
    <property type="evidence" value="ECO:0007669"/>
    <property type="project" value="UniProtKB-KW"/>
</dbReference>
<proteinExistence type="inferred from homology"/>
<sequence length="309" mass="33228">MFGSSKTFSVDDIPDLSGKTILVTGGNSGLGAESCLQFAKHGSPRIFLAARSREKAEQAIANIKAQVPDANITFLSMDLADLESVKKAAEQFIAESSRLDILLNNAGILGSPPGLTKDGFEVTLGTNHVGHALLTKLLLPVLQETAQNPGSEDVRIVNVSSRAYKWAPNGGLAVESALTTMSDAGMFQRYAYSKIANIYFTQELAKRYPTIKSMVIHPGAVATNVSHDLQTSNPWIPAFVWSVGTKLLLNPVARGALTQLWASCSPDAQSGKYYEPVGRLVNLTGAASDESNAAKLWEWTESQLREKGF</sequence>
<keyword evidence="2" id="KW-0521">NADP</keyword>
<name>A0A2D3UTS8_9PEZI</name>